<dbReference type="EMBL" id="CP046391">
    <property type="protein sequence ID" value="QJC27608.1"/>
    <property type="molecule type" value="Genomic_DNA"/>
</dbReference>
<evidence type="ECO:0000313" key="2">
    <source>
        <dbReference type="EMBL" id="QJC27608.1"/>
    </source>
</evidence>
<name>A0A858PYH6_9RICK</name>
<feature type="compositionally biased region" description="Low complexity" evidence="1">
    <location>
        <begin position="1007"/>
        <end position="1028"/>
    </location>
</feature>
<gene>
    <name evidence="2" type="ORF">ANPL_02730</name>
</gene>
<accession>A0A858PYH6</accession>
<evidence type="ECO:0000313" key="3">
    <source>
        <dbReference type="Proteomes" id="UP000500930"/>
    </source>
</evidence>
<evidence type="ECO:0000256" key="1">
    <source>
        <dbReference type="SAM" id="MobiDB-lite"/>
    </source>
</evidence>
<feature type="compositionally biased region" description="Polar residues" evidence="1">
    <location>
        <begin position="1"/>
        <end position="12"/>
    </location>
</feature>
<feature type="region of interest" description="Disordered" evidence="1">
    <location>
        <begin position="300"/>
        <end position="356"/>
    </location>
</feature>
<sequence>MPQNANTNSESNRATEESSLPGLQIPCDLQREVANLVLATQGPFWAELDNATQSDTEQTTTAPITQALNQNLTFSNCETANTNPVSAKNQLDTTGTVEIGNTNSLQSAITRSPQCAGNINTVAPQPMGTLGLLRNMSQAASTYATPTINRGDLINGCHSDYGANPITSSSTTTLPSTTYIPSTASISRSTTRKTAAKRSAVNANLANRSMPARRHSQQSAQNAANSQFHCNQVNHSTPYAYTATASHRAASLGRDNHNTLLHHPINSQSNSATSAAATLYPLKAKPTLSGMCQAHQQLEATATESENNHANLVPTPTSTLATSQVSDGATETYQEFRTSEPEAPTSQDARCTSHDNEATAAGRISHLNAANSVASSNSQAASYRRNASGINKRNLVNSQASNNATRVSTTICSATAAPLQRANYGPLHSEVAAIRSSDALPERGSVGHEIPAIHRGAPQYQHDYAPQTARRATTIPFLPPHISTNVFQETSHAHPNFESAYTRRSWNTNPQNSTAQYAGSYTVPEPYVCTCMIDYTQSDGRINTSRMRAPPGAVLPNPLILYPLPPSQNHNVQIHSHMGYRYALSAINPSGVATSLAESAPYYGLLSFHPVGPLTHQLNATHYAYVYASRASNSGPLHYPQPSRYAPHVIAEPPLVLHGDGHHCVHTSQYDFNYVNQAPVLIPAHNFMEGYTNYRVYRVSVVYPEGNPYRKMKGQNKGIYDSITLRKYNSYTLTEKPTTQHAEGTKPCAAIRGESTFSTHNTTYKTFAGKYKDPGFIPETHVKRNSPWSHCATTVKYLINLITEENIMEQPHNKPVSDVPQKYDDAVQLVETSRNQDIVSTAINAENAIDNQQGDPQGAAALEAVTIDDEALRTPVDTAFFEKILNDPNSPGYISCSTEGEHSRSCTPPPSYTALFPAPTAGTHPGQEASEPTEKTKKNDENAFRTRSYELLPGVTAVSRPSRPSCTIAINHAGNSLSKTKNANLQGQQAQGNTRKPDNISIALENSHASTERASTSSAPTETSEHSTGTCDSPSDPVTCRSVAASDPGTENIDSMIEGPVAENFTQQQRQDGTKPSYHTL</sequence>
<feature type="compositionally biased region" description="Low complexity" evidence="1">
    <location>
        <begin position="982"/>
        <end position="993"/>
    </location>
</feature>
<feature type="region of interest" description="Disordered" evidence="1">
    <location>
        <begin position="978"/>
        <end position="1081"/>
    </location>
</feature>
<protein>
    <submittedName>
        <fullName evidence="2">Uncharacterized protein</fullName>
    </submittedName>
</protein>
<reference evidence="2 3" key="1">
    <citation type="journal article" date="2020" name="Pathogens">
        <title>First Whole Genome Sequence of Anaplasma platys, an Obligate Intracellular Rickettsial Pathogen of Dogs.</title>
        <authorList>
            <person name="Llanes A."/>
            <person name="Rajeev S."/>
        </authorList>
    </citation>
    <scope>NUCLEOTIDE SEQUENCE [LARGE SCALE GENOMIC DNA]</scope>
    <source>
        <strain evidence="2 3">S3</strain>
    </source>
</reference>
<organism evidence="2 3">
    <name type="scientific">Anaplasma platys</name>
    <dbReference type="NCBI Taxonomy" id="949"/>
    <lineage>
        <taxon>Bacteria</taxon>
        <taxon>Pseudomonadati</taxon>
        <taxon>Pseudomonadota</taxon>
        <taxon>Alphaproteobacteria</taxon>
        <taxon>Rickettsiales</taxon>
        <taxon>Anaplasmataceae</taxon>
        <taxon>Anaplasma</taxon>
    </lineage>
</organism>
<proteinExistence type="predicted"/>
<feature type="region of interest" description="Disordered" evidence="1">
    <location>
        <begin position="900"/>
        <end position="948"/>
    </location>
</feature>
<feature type="region of interest" description="Disordered" evidence="1">
    <location>
        <begin position="1"/>
        <end position="21"/>
    </location>
</feature>
<dbReference type="Proteomes" id="UP000500930">
    <property type="component" value="Chromosome"/>
</dbReference>
<dbReference type="KEGG" id="aplt:ANPL_02730"/>
<feature type="compositionally biased region" description="Basic and acidic residues" evidence="1">
    <location>
        <begin position="932"/>
        <end position="948"/>
    </location>
</feature>
<feature type="compositionally biased region" description="Polar residues" evidence="1">
    <location>
        <begin position="300"/>
        <end position="336"/>
    </location>
</feature>
<keyword evidence="3" id="KW-1185">Reference proteome</keyword>
<dbReference type="AlphaFoldDB" id="A0A858PYH6"/>